<evidence type="ECO:0000313" key="1">
    <source>
        <dbReference type="EMBL" id="KNB08115.1"/>
    </source>
</evidence>
<dbReference type="Proteomes" id="UP000009097">
    <property type="component" value="Unassembled WGS sequence"/>
</dbReference>
<dbReference type="EMBL" id="DS231706">
    <property type="protein sequence ID" value="KNB08115.1"/>
    <property type="molecule type" value="Genomic_DNA"/>
</dbReference>
<dbReference type="KEGG" id="fox:FOXG_09113"/>
<proteinExistence type="predicted"/>
<dbReference type="VEuPathDB" id="FungiDB:FOXG_09113"/>
<name>A0A0J9VAH3_FUSO4</name>
<reference evidence="1" key="2">
    <citation type="journal article" date="2010" name="Nature">
        <title>Comparative genomics reveals mobile pathogenicity chromosomes in Fusarium.</title>
        <authorList>
            <person name="Ma L.J."/>
            <person name="van der Does H.C."/>
            <person name="Borkovich K.A."/>
            <person name="Coleman J.J."/>
            <person name="Daboussi M.J."/>
            <person name="Di Pietro A."/>
            <person name="Dufresne M."/>
            <person name="Freitag M."/>
            <person name="Grabherr M."/>
            <person name="Henrissat B."/>
            <person name="Houterman P.M."/>
            <person name="Kang S."/>
            <person name="Shim W.B."/>
            <person name="Woloshuk C."/>
            <person name="Xie X."/>
            <person name="Xu J.R."/>
            <person name="Antoniw J."/>
            <person name="Baker S.E."/>
            <person name="Bluhm B.H."/>
            <person name="Breakspear A."/>
            <person name="Brown D.W."/>
            <person name="Butchko R.A."/>
            <person name="Chapman S."/>
            <person name="Coulson R."/>
            <person name="Coutinho P.M."/>
            <person name="Danchin E.G."/>
            <person name="Diener A."/>
            <person name="Gale L.R."/>
            <person name="Gardiner D.M."/>
            <person name="Goff S."/>
            <person name="Hammond-Kosack K.E."/>
            <person name="Hilburn K."/>
            <person name="Hua-Van A."/>
            <person name="Jonkers W."/>
            <person name="Kazan K."/>
            <person name="Kodira C.D."/>
            <person name="Koehrsen M."/>
            <person name="Kumar L."/>
            <person name="Lee Y.H."/>
            <person name="Li L."/>
            <person name="Manners J.M."/>
            <person name="Miranda-Saavedra D."/>
            <person name="Mukherjee M."/>
            <person name="Park G."/>
            <person name="Park J."/>
            <person name="Park S.Y."/>
            <person name="Proctor R.H."/>
            <person name="Regev A."/>
            <person name="Ruiz-Roldan M.C."/>
            <person name="Sain D."/>
            <person name="Sakthikumar S."/>
            <person name="Sykes S."/>
            <person name="Schwartz D.C."/>
            <person name="Turgeon B.G."/>
            <person name="Wapinski I."/>
            <person name="Yoder O."/>
            <person name="Young S."/>
            <person name="Zeng Q."/>
            <person name="Zhou S."/>
            <person name="Galagan J."/>
            <person name="Cuomo C.A."/>
            <person name="Kistler H.C."/>
            <person name="Rep M."/>
        </authorList>
    </citation>
    <scope>NUCLEOTIDE SEQUENCE [LARGE SCALE GENOMIC DNA]</scope>
    <source>
        <strain evidence="1">4287</strain>
    </source>
</reference>
<dbReference type="OrthoDB" id="3660698at2759"/>
<protein>
    <submittedName>
        <fullName evidence="1">Uncharacterized protein</fullName>
    </submittedName>
</protein>
<gene>
    <name evidence="1" type="ORF">FOXG_09113</name>
</gene>
<sequence>MCLGLFEKQTIHITTLSITNPKLQSNSPSNKHLNFSIKMKVSILGLLTLSAFASACASYESCHCYDSNGVPNNGATQTVCDHFKGGMEPNTREYGANTQYKECNVKTFGGGASSFDNCDWRRRCQNAGATGADSSCRSKFP</sequence>
<organism evidence="1 2">
    <name type="scientific">Fusarium oxysporum f. sp. lycopersici (strain 4287 / CBS 123668 / FGSC 9935 / NRRL 34936)</name>
    <name type="common">Fusarium vascular wilt of tomato</name>
    <dbReference type="NCBI Taxonomy" id="426428"/>
    <lineage>
        <taxon>Eukaryota</taxon>
        <taxon>Fungi</taxon>
        <taxon>Dikarya</taxon>
        <taxon>Ascomycota</taxon>
        <taxon>Pezizomycotina</taxon>
        <taxon>Sordariomycetes</taxon>
        <taxon>Hypocreomycetidae</taxon>
        <taxon>Hypocreales</taxon>
        <taxon>Nectriaceae</taxon>
        <taxon>Fusarium</taxon>
        <taxon>Fusarium oxysporum species complex</taxon>
    </lineage>
</organism>
<evidence type="ECO:0000313" key="2">
    <source>
        <dbReference type="Proteomes" id="UP000009097"/>
    </source>
</evidence>
<reference evidence="1" key="1">
    <citation type="submission" date="2007-04" db="EMBL/GenBank/DDBJ databases">
        <authorList>
            <consortium name="The Broad Institute Genome Sequencing Platform"/>
            <person name="Birren B."/>
            <person name="Lander E."/>
            <person name="Galagan J."/>
            <person name="Nusbaum C."/>
            <person name="Devon K."/>
            <person name="Ma L.-J."/>
            <person name="Jaffe D."/>
            <person name="Butler J."/>
            <person name="Alvarez P."/>
            <person name="Gnerre S."/>
            <person name="Grabherr M."/>
            <person name="Kleber M."/>
            <person name="Mauceli E."/>
            <person name="Brockman W."/>
            <person name="MacCallum I.A."/>
            <person name="Young S."/>
            <person name="LaButti K."/>
            <person name="DeCaprio D."/>
            <person name="Crawford M."/>
            <person name="Koehrsen M."/>
            <person name="Engels R."/>
            <person name="Montgomery P."/>
            <person name="Pearson M."/>
            <person name="Howarth C."/>
            <person name="Larson L."/>
            <person name="White J."/>
            <person name="O'Leary S."/>
            <person name="Kodira C."/>
            <person name="Zeng Q."/>
            <person name="Yandava C."/>
            <person name="Alvarado L."/>
            <person name="Kistler C."/>
            <person name="Shim W.-B."/>
            <person name="Kang S."/>
            <person name="Woloshuk C."/>
        </authorList>
    </citation>
    <scope>NUCLEOTIDE SEQUENCE</scope>
    <source>
        <strain evidence="1">4287</strain>
    </source>
</reference>
<dbReference type="RefSeq" id="XP_018246160.1">
    <property type="nucleotide sequence ID" value="XM_018388150.1"/>
</dbReference>
<dbReference type="AlphaFoldDB" id="A0A0J9VAH3"/>
<accession>A0A0J9VAH3</accession>
<dbReference type="GeneID" id="28950697"/>